<dbReference type="Proteomes" id="UP000736335">
    <property type="component" value="Unassembled WGS sequence"/>
</dbReference>
<evidence type="ECO:0000313" key="2">
    <source>
        <dbReference type="EMBL" id="KAF9790368.1"/>
    </source>
</evidence>
<protein>
    <recommendedName>
        <fullName evidence="4">Glycine-rich domain-containing protein 1</fullName>
    </recommendedName>
</protein>
<organism evidence="2 3">
    <name type="scientific">Thelephora terrestris</name>
    <dbReference type="NCBI Taxonomy" id="56493"/>
    <lineage>
        <taxon>Eukaryota</taxon>
        <taxon>Fungi</taxon>
        <taxon>Dikarya</taxon>
        <taxon>Basidiomycota</taxon>
        <taxon>Agaricomycotina</taxon>
        <taxon>Agaricomycetes</taxon>
        <taxon>Thelephorales</taxon>
        <taxon>Thelephoraceae</taxon>
        <taxon>Thelephora</taxon>
    </lineage>
</organism>
<feature type="compositionally biased region" description="Basic and acidic residues" evidence="1">
    <location>
        <begin position="557"/>
        <end position="566"/>
    </location>
</feature>
<proteinExistence type="predicted"/>
<dbReference type="Pfam" id="PF07173">
    <property type="entry name" value="GRDP-like"/>
    <property type="match status" value="1"/>
</dbReference>
<reference evidence="2" key="1">
    <citation type="journal article" date="2020" name="Nat. Commun.">
        <title>Large-scale genome sequencing of mycorrhizal fungi provides insights into the early evolution of symbiotic traits.</title>
        <authorList>
            <person name="Miyauchi S."/>
            <person name="Kiss E."/>
            <person name="Kuo A."/>
            <person name="Drula E."/>
            <person name="Kohler A."/>
            <person name="Sanchez-Garcia M."/>
            <person name="Morin E."/>
            <person name="Andreopoulos B."/>
            <person name="Barry K.W."/>
            <person name="Bonito G."/>
            <person name="Buee M."/>
            <person name="Carver A."/>
            <person name="Chen C."/>
            <person name="Cichocki N."/>
            <person name="Clum A."/>
            <person name="Culley D."/>
            <person name="Crous P.W."/>
            <person name="Fauchery L."/>
            <person name="Girlanda M."/>
            <person name="Hayes R.D."/>
            <person name="Keri Z."/>
            <person name="LaButti K."/>
            <person name="Lipzen A."/>
            <person name="Lombard V."/>
            <person name="Magnuson J."/>
            <person name="Maillard F."/>
            <person name="Murat C."/>
            <person name="Nolan M."/>
            <person name="Ohm R.A."/>
            <person name="Pangilinan J."/>
            <person name="Pereira M.F."/>
            <person name="Perotto S."/>
            <person name="Peter M."/>
            <person name="Pfister S."/>
            <person name="Riley R."/>
            <person name="Sitrit Y."/>
            <person name="Stielow J.B."/>
            <person name="Szollosi G."/>
            <person name="Zifcakova L."/>
            <person name="Stursova M."/>
            <person name="Spatafora J.W."/>
            <person name="Tedersoo L."/>
            <person name="Vaario L.M."/>
            <person name="Yamada A."/>
            <person name="Yan M."/>
            <person name="Wang P."/>
            <person name="Xu J."/>
            <person name="Bruns T."/>
            <person name="Baldrian P."/>
            <person name="Vilgalys R."/>
            <person name="Dunand C."/>
            <person name="Henrissat B."/>
            <person name="Grigoriev I.V."/>
            <person name="Hibbett D."/>
            <person name="Nagy L.G."/>
            <person name="Martin F.M."/>
        </authorList>
    </citation>
    <scope>NUCLEOTIDE SEQUENCE</scope>
    <source>
        <strain evidence="2">UH-Tt-Lm1</strain>
    </source>
</reference>
<evidence type="ECO:0000256" key="1">
    <source>
        <dbReference type="SAM" id="MobiDB-lite"/>
    </source>
</evidence>
<evidence type="ECO:0000313" key="3">
    <source>
        <dbReference type="Proteomes" id="UP000736335"/>
    </source>
</evidence>
<gene>
    <name evidence="2" type="ORF">BJ322DRAFT_1168850</name>
</gene>
<dbReference type="EMBL" id="WIUZ02000002">
    <property type="protein sequence ID" value="KAF9790368.1"/>
    <property type="molecule type" value="Genomic_DNA"/>
</dbReference>
<dbReference type="OrthoDB" id="2684236at2759"/>
<dbReference type="AlphaFoldDB" id="A0A9P6LAN0"/>
<evidence type="ECO:0008006" key="4">
    <source>
        <dbReference type="Google" id="ProtNLM"/>
    </source>
</evidence>
<sequence>MTAPPQYTDRDEEPSTGTSDGNLAPPPYHLEQLCIPVGGTVPKVPFVSVSQLRVHLGLLRAFRELRNRVTDLEANPEVREKLPPLAQELEPSERWTWFLELALERFHRWVSKLPALLQPNNTLHNPPLDVWLIWHAYLLNPIRYAEDLLRVRELGVLKTLAITPIDMLEIMGNISQYKPQNDVLHSWEEATGLPWDPLDCCTIHTRREVVCPKCGVFVIAPYLTPEKTGLAQEAFTCVCESCGFSVTRENLLADKFVKDLVKDPKNLDDVGRFGDAVYLPGTLLTRYTRSRQLDKNNAKLIKASIYASKNLCYHLDERHKRSEDEYSKATDIVAWADKIKTFVEYKLDPLTKELSKYLRAPMLRKVMGAYTDDRPYSLDLVSAVRRQETFTEKMHNLGWSQPGFFDSTQDEIALIHCIARYHAFLDLISSSPYLFFVPTLDIDIAWHTHQLLPEEYMDDCVASVGRFVNHDDNVEEGRLASSFEITCRLWRQRFGVPYTYCGCPLPGDTIGMKLGRLAGSFLSRKQTPVTPPNRDDSLLATHPSDHNAVYVQGVSHTGRERRAERSRGRKKGGLKKFKKPQMGRQLYNRDRQHDVAFLIPVPLYYGAGVEAGFRARVVSRWVAGAVGLVVLVAEGGRDTGKEDTGKEDTVKEGMEEMGAAVDVEEDAVEDALTLID</sequence>
<feature type="region of interest" description="Disordered" evidence="1">
    <location>
        <begin position="555"/>
        <end position="575"/>
    </location>
</feature>
<dbReference type="PANTHER" id="PTHR34365">
    <property type="entry name" value="ENOLASE (DUF1399)"/>
    <property type="match status" value="1"/>
</dbReference>
<feature type="region of interest" description="Disordered" evidence="1">
    <location>
        <begin position="1"/>
        <end position="25"/>
    </location>
</feature>
<keyword evidence="3" id="KW-1185">Reference proteome</keyword>
<dbReference type="PANTHER" id="PTHR34365:SF7">
    <property type="entry name" value="GLYCINE-RICH DOMAIN-CONTAINING PROTEIN 1"/>
    <property type="match status" value="1"/>
</dbReference>
<dbReference type="InterPro" id="IPR009836">
    <property type="entry name" value="GRDP-like"/>
</dbReference>
<reference evidence="2" key="2">
    <citation type="submission" date="2020-11" db="EMBL/GenBank/DDBJ databases">
        <authorList>
            <consortium name="DOE Joint Genome Institute"/>
            <person name="Kuo A."/>
            <person name="Miyauchi S."/>
            <person name="Kiss E."/>
            <person name="Drula E."/>
            <person name="Kohler A."/>
            <person name="Sanchez-Garcia M."/>
            <person name="Andreopoulos B."/>
            <person name="Barry K.W."/>
            <person name="Bonito G."/>
            <person name="Buee M."/>
            <person name="Carver A."/>
            <person name="Chen C."/>
            <person name="Cichocki N."/>
            <person name="Clum A."/>
            <person name="Culley D."/>
            <person name="Crous P.W."/>
            <person name="Fauchery L."/>
            <person name="Girlanda M."/>
            <person name="Hayes R."/>
            <person name="Keri Z."/>
            <person name="Labutti K."/>
            <person name="Lipzen A."/>
            <person name="Lombard V."/>
            <person name="Magnuson J."/>
            <person name="Maillard F."/>
            <person name="Morin E."/>
            <person name="Murat C."/>
            <person name="Nolan M."/>
            <person name="Ohm R."/>
            <person name="Pangilinan J."/>
            <person name="Pereira M."/>
            <person name="Perotto S."/>
            <person name="Peter M."/>
            <person name="Riley R."/>
            <person name="Sitrit Y."/>
            <person name="Stielow B."/>
            <person name="Szollosi G."/>
            <person name="Zifcakova L."/>
            <person name="Stursova M."/>
            <person name="Spatafora J.W."/>
            <person name="Tedersoo L."/>
            <person name="Vaario L.-M."/>
            <person name="Yamada A."/>
            <person name="Yan M."/>
            <person name="Wang P."/>
            <person name="Xu J."/>
            <person name="Bruns T."/>
            <person name="Baldrian P."/>
            <person name="Vilgalys R."/>
            <person name="Henrissat B."/>
            <person name="Grigoriev I.V."/>
            <person name="Hibbett D."/>
            <person name="Nagy L.G."/>
            <person name="Martin F.M."/>
        </authorList>
    </citation>
    <scope>NUCLEOTIDE SEQUENCE</scope>
    <source>
        <strain evidence="2">UH-Tt-Lm1</strain>
    </source>
</reference>
<accession>A0A9P6LAN0</accession>
<name>A0A9P6LAN0_9AGAM</name>
<comment type="caution">
    <text evidence="2">The sequence shown here is derived from an EMBL/GenBank/DDBJ whole genome shotgun (WGS) entry which is preliminary data.</text>
</comment>